<dbReference type="Gene3D" id="2.60.120.330">
    <property type="entry name" value="B-lactam Antibiotic, Isopenicillin N Synthase, Chain"/>
    <property type="match status" value="1"/>
</dbReference>
<gene>
    <name evidence="4" type="ORF">PECAL_3P02950</name>
</gene>
<evidence type="ECO:0000313" key="5">
    <source>
        <dbReference type="Proteomes" id="UP000789595"/>
    </source>
</evidence>
<evidence type="ECO:0000313" key="4">
    <source>
        <dbReference type="EMBL" id="CAH0370411.1"/>
    </source>
</evidence>
<organism evidence="4 5">
    <name type="scientific">Pelagomonas calceolata</name>
    <dbReference type="NCBI Taxonomy" id="35677"/>
    <lineage>
        <taxon>Eukaryota</taxon>
        <taxon>Sar</taxon>
        <taxon>Stramenopiles</taxon>
        <taxon>Ochrophyta</taxon>
        <taxon>Pelagophyceae</taxon>
        <taxon>Pelagomonadales</taxon>
        <taxon>Pelagomonadaceae</taxon>
        <taxon>Pelagomonas</taxon>
    </lineage>
</organism>
<dbReference type="InterPro" id="IPR027443">
    <property type="entry name" value="IPNS-like_sf"/>
</dbReference>
<name>A0A8J2SMB3_9STRA</name>
<evidence type="ECO:0000256" key="1">
    <source>
        <dbReference type="ARBA" id="ARBA00007730"/>
    </source>
</evidence>
<comment type="similarity">
    <text evidence="1">Belongs to the aspartyl/asparaginyl beta-hydroxylase family.</text>
</comment>
<keyword evidence="5" id="KW-1185">Reference proteome</keyword>
<comment type="caution">
    <text evidence="4">The sequence shown here is derived from an EMBL/GenBank/DDBJ whole genome shotgun (WGS) entry which is preliminary data.</text>
</comment>
<accession>A0A8J2SMB3</accession>
<evidence type="ECO:0000256" key="2">
    <source>
        <dbReference type="SAM" id="SignalP"/>
    </source>
</evidence>
<feature type="chain" id="PRO_5035211504" description="Aspartyl/asparaginy/proline hydroxylase domain-containing protein" evidence="2">
    <location>
        <begin position="16"/>
        <end position="341"/>
    </location>
</feature>
<proteinExistence type="inferred from homology"/>
<dbReference type="EMBL" id="CAKKNE010000003">
    <property type="protein sequence ID" value="CAH0370411.1"/>
    <property type="molecule type" value="Genomic_DNA"/>
</dbReference>
<reference evidence="4" key="1">
    <citation type="submission" date="2021-11" db="EMBL/GenBank/DDBJ databases">
        <authorList>
            <consortium name="Genoscope - CEA"/>
            <person name="William W."/>
        </authorList>
    </citation>
    <scope>NUCLEOTIDE SEQUENCE</scope>
</reference>
<sequence>MRAWCLLAALPLAHALAALKTQKTASYEDTWQATWRSPKFWDAFAQSTPDLARPELERFRGLCTNLRERDNVGRLTRETNGQTIDEQYRFPGVSGGRRANGANLAGTPRMEWFDDGGLREAAAAACGELEAALSTEAPLAADHGEGFAEERKAGASAWNRMSWKGSQYLPLRSASNAWTETTKALRRHAVPAAHRFCGISRQAAGCRGKVHSDHHNFVLSTLTPLRGCTKATGIVLDGVETPLIDGDGGDPGATVLVDNTFDHQVYNDLTESAEDRYVLIVETWHPALTLYERRAMSDLFALRDLFGLLEHKRAPFGVSDAAAASLLESGGGVRLDDWRLL</sequence>
<feature type="domain" description="Aspartyl/asparaginy/proline hydroxylase" evidence="3">
    <location>
        <begin position="128"/>
        <end position="286"/>
    </location>
</feature>
<dbReference type="AlphaFoldDB" id="A0A8J2SMB3"/>
<keyword evidence="2" id="KW-0732">Signal</keyword>
<protein>
    <recommendedName>
        <fullName evidence="3">Aspartyl/asparaginy/proline hydroxylase domain-containing protein</fullName>
    </recommendedName>
</protein>
<dbReference type="Pfam" id="PF05118">
    <property type="entry name" value="Asp_Arg_Hydrox"/>
    <property type="match status" value="1"/>
</dbReference>
<dbReference type="OrthoDB" id="438122at2759"/>
<dbReference type="InterPro" id="IPR007803">
    <property type="entry name" value="Asp/Arg/Pro-Hydrxlase"/>
</dbReference>
<feature type="signal peptide" evidence="2">
    <location>
        <begin position="1"/>
        <end position="15"/>
    </location>
</feature>
<evidence type="ECO:0000259" key="3">
    <source>
        <dbReference type="Pfam" id="PF05118"/>
    </source>
</evidence>
<dbReference type="Proteomes" id="UP000789595">
    <property type="component" value="Unassembled WGS sequence"/>
</dbReference>